<dbReference type="InterPro" id="IPR005151">
    <property type="entry name" value="Tail-specific_protease"/>
</dbReference>
<dbReference type="Gene3D" id="3.90.226.10">
    <property type="entry name" value="2-enoyl-CoA Hydratase, Chain A, domain 1"/>
    <property type="match status" value="1"/>
</dbReference>
<dbReference type="Pfam" id="PF00595">
    <property type="entry name" value="PDZ"/>
    <property type="match status" value="1"/>
</dbReference>
<dbReference type="GO" id="GO:0004175">
    <property type="term" value="F:endopeptidase activity"/>
    <property type="evidence" value="ECO:0007669"/>
    <property type="project" value="TreeGrafter"/>
</dbReference>
<evidence type="ECO:0000256" key="1">
    <source>
        <dbReference type="ARBA" id="ARBA00009179"/>
    </source>
</evidence>
<organism evidence="7 8">
    <name type="scientific">SAR92 clade bacterium</name>
    <dbReference type="NCBI Taxonomy" id="2315479"/>
    <lineage>
        <taxon>Bacteria</taxon>
        <taxon>Pseudomonadati</taxon>
        <taxon>Pseudomonadota</taxon>
        <taxon>Gammaproteobacteria</taxon>
        <taxon>Cellvibrionales</taxon>
        <taxon>Porticoccaceae</taxon>
        <taxon>SAR92 clade</taxon>
    </lineage>
</organism>
<dbReference type="InterPro" id="IPR020992">
    <property type="entry name" value="Tail_Prtase_C"/>
</dbReference>
<dbReference type="GO" id="GO:0008236">
    <property type="term" value="F:serine-type peptidase activity"/>
    <property type="evidence" value="ECO:0007669"/>
    <property type="project" value="UniProtKB-KW"/>
</dbReference>
<evidence type="ECO:0000256" key="5">
    <source>
        <dbReference type="RuleBase" id="RU004404"/>
    </source>
</evidence>
<dbReference type="NCBIfam" id="TIGR00225">
    <property type="entry name" value="prc"/>
    <property type="match status" value="1"/>
</dbReference>
<reference evidence="7 8" key="1">
    <citation type="submission" date="2019-02" db="EMBL/GenBank/DDBJ databases">
        <title>Prokaryotic population dynamics and viral predation in marine succession experiment using metagenomics: the confinement effect.</title>
        <authorList>
            <person name="Haro-Moreno J.M."/>
            <person name="Rodriguez-Valera F."/>
            <person name="Lopez-Perez M."/>
        </authorList>
    </citation>
    <scope>NUCLEOTIDE SEQUENCE [LARGE SCALE GENOMIC DNA]</scope>
    <source>
        <strain evidence="7">MED-G169</strain>
    </source>
</reference>
<comment type="caution">
    <text evidence="7">The sequence shown here is derived from an EMBL/GenBank/DDBJ whole genome shotgun (WGS) entry which is preliminary data.</text>
</comment>
<dbReference type="InterPro" id="IPR004447">
    <property type="entry name" value="Peptidase_S41A"/>
</dbReference>
<keyword evidence="3 5" id="KW-0378">Hydrolase</keyword>
<dbReference type="Pfam" id="PF11818">
    <property type="entry name" value="DUF3340"/>
    <property type="match status" value="1"/>
</dbReference>
<dbReference type="Gene3D" id="2.30.42.10">
    <property type="match status" value="1"/>
</dbReference>
<dbReference type="InterPro" id="IPR040573">
    <property type="entry name" value="TSP_N"/>
</dbReference>
<dbReference type="GO" id="GO:0030288">
    <property type="term" value="C:outer membrane-bounded periplasmic space"/>
    <property type="evidence" value="ECO:0007669"/>
    <property type="project" value="TreeGrafter"/>
</dbReference>
<dbReference type="SMART" id="SM00245">
    <property type="entry name" value="TSPc"/>
    <property type="match status" value="1"/>
</dbReference>
<evidence type="ECO:0000256" key="4">
    <source>
        <dbReference type="ARBA" id="ARBA00022825"/>
    </source>
</evidence>
<keyword evidence="2 5" id="KW-0645">Protease</keyword>
<dbReference type="SUPFAM" id="SSF50156">
    <property type="entry name" value="PDZ domain-like"/>
    <property type="match status" value="1"/>
</dbReference>
<dbReference type="FunFam" id="3.90.226.10:FF:000090">
    <property type="entry name" value="Tail-specific protease"/>
    <property type="match status" value="1"/>
</dbReference>
<proteinExistence type="inferred from homology"/>
<keyword evidence="4 5" id="KW-0720">Serine protease</keyword>
<dbReference type="CDD" id="cd07560">
    <property type="entry name" value="Peptidase_S41_CPP"/>
    <property type="match status" value="1"/>
</dbReference>
<name>A0A520LN98_9GAMM</name>
<evidence type="ECO:0000313" key="8">
    <source>
        <dbReference type="Proteomes" id="UP000318148"/>
    </source>
</evidence>
<dbReference type="EMBL" id="SHBO01000008">
    <property type="protein sequence ID" value="RZO07823.1"/>
    <property type="molecule type" value="Genomic_DNA"/>
</dbReference>
<dbReference type="PROSITE" id="PS50106">
    <property type="entry name" value="PDZ"/>
    <property type="match status" value="1"/>
</dbReference>
<gene>
    <name evidence="7" type="ORF">EVB02_01135</name>
</gene>
<dbReference type="AlphaFoldDB" id="A0A520LN98"/>
<dbReference type="Proteomes" id="UP000318148">
    <property type="component" value="Unassembled WGS sequence"/>
</dbReference>
<dbReference type="Pfam" id="PF17804">
    <property type="entry name" value="TSP_NTD"/>
    <property type="match status" value="1"/>
</dbReference>
<evidence type="ECO:0000259" key="6">
    <source>
        <dbReference type="PROSITE" id="PS50106"/>
    </source>
</evidence>
<dbReference type="InterPro" id="IPR036034">
    <property type="entry name" value="PDZ_sf"/>
</dbReference>
<evidence type="ECO:0000256" key="3">
    <source>
        <dbReference type="ARBA" id="ARBA00022801"/>
    </source>
</evidence>
<sequence length="712" mass="81435">MLSSLILFKNRIFVAVLISFLIAPFYKNVFSDDDPVKNHDSPQIFYEPVVFDKDQSALYKEIVNNLLSRHYKKQVLNDSLSKDHLARYIEFLDPGKNYFLREDVTSFQIWSTKLDDFAKIGEIQPGFFIFNIFKKRYIDRLTYNLTLLKDEAHVFDFNTNQTISFDIDSKDWFPTKKASDEFWENRLTDLMIRQFLNDDEKKTIDARETLIKRYENQIRLITQRDSRDVFQLYVNAFASLFDPHTSYFSPRTNENFQINMSLSLEGIGAELTIEDEYTKVNRVVPGGPADLQGDLKAEDRIVGVGQQNDDIVDVIGWRLDEVVDLIRGAKNTIVRLEYIPSSSEQTNTKTISIVRDTVKLEDRATQSQIININNTSGNFDIGIIEIPAFYMDFEGYRARDPNYRSTSKDVFKIVNEFKANNSVDGIVLDLRGNGGGALFEATSLTDLFINYGPVVQIKDASGRIYKNNRAKRRAIYDKPLLVLIDRLSASASEIVAGALQDYRRAIVVGTQSYGKGTVQDISPVKLGQMKQTVSKFYRVSGESTQSRGVVPDISLPSIISIDEVGESQKDNALEWDTIARVPYYQKSGNTIDDTLEELRELSLDRRISDPNMMSLISKIALSRDLSAEKTLSLNLDLRKARSESWDEQVFVIENSRRTALNLEPFNTIDEWQAYLEDSEGEEESELPISETDPILFESARILADQIFLSRNN</sequence>
<dbReference type="InterPro" id="IPR029045">
    <property type="entry name" value="ClpP/crotonase-like_dom_sf"/>
</dbReference>
<protein>
    <submittedName>
        <fullName evidence="7">Tail-specific protease</fullName>
    </submittedName>
</protein>
<feature type="domain" description="PDZ" evidence="6">
    <location>
        <begin position="257"/>
        <end position="333"/>
    </location>
</feature>
<dbReference type="InterPro" id="IPR001478">
    <property type="entry name" value="PDZ"/>
</dbReference>
<accession>A0A520LN98</accession>
<dbReference type="PANTHER" id="PTHR32060">
    <property type="entry name" value="TAIL-SPECIFIC PROTEASE"/>
    <property type="match status" value="1"/>
</dbReference>
<dbReference type="SMART" id="SM00228">
    <property type="entry name" value="PDZ"/>
    <property type="match status" value="1"/>
</dbReference>
<dbReference type="PANTHER" id="PTHR32060:SF22">
    <property type="entry name" value="CARBOXYL-TERMINAL-PROCESSING PEPTIDASE 3, CHLOROPLASTIC"/>
    <property type="match status" value="1"/>
</dbReference>
<dbReference type="CDD" id="cd06782">
    <property type="entry name" value="cpPDZ_CPP-like"/>
    <property type="match status" value="1"/>
</dbReference>
<dbReference type="GO" id="GO:0007165">
    <property type="term" value="P:signal transduction"/>
    <property type="evidence" value="ECO:0007669"/>
    <property type="project" value="TreeGrafter"/>
</dbReference>
<evidence type="ECO:0000313" key="7">
    <source>
        <dbReference type="EMBL" id="RZO07823.1"/>
    </source>
</evidence>
<evidence type="ECO:0000256" key="2">
    <source>
        <dbReference type="ARBA" id="ARBA00022670"/>
    </source>
</evidence>
<comment type="similarity">
    <text evidence="1 5">Belongs to the peptidase S41A family.</text>
</comment>
<dbReference type="SUPFAM" id="SSF52096">
    <property type="entry name" value="ClpP/crotonase"/>
    <property type="match status" value="1"/>
</dbReference>
<dbReference type="GO" id="GO:0006508">
    <property type="term" value="P:proteolysis"/>
    <property type="evidence" value="ECO:0007669"/>
    <property type="project" value="UniProtKB-KW"/>
</dbReference>
<dbReference type="Pfam" id="PF03572">
    <property type="entry name" value="Peptidase_S41"/>
    <property type="match status" value="1"/>
</dbReference>